<gene>
    <name evidence="2" type="ORF">SPSK_06332</name>
</gene>
<name>A0A0F2MJV8_SPOSC</name>
<dbReference type="OrthoDB" id="5207784at2759"/>
<dbReference type="VEuPathDB" id="FungiDB:SPSK_06332"/>
<sequence>MEQAHLKTETLPGYEQVVRASSETDTISGDNGAVPGYEPSARMSASTSKSPVLIPAKKDNAPYRVQTSMLLDTGPSDGADGTGGASASTDIPHTFVADPADILPPTVLVLDGQVIFAENAPAVVLYESGLGLAGLTPATKRVELERWAYDGSTRVRKRGFYVLGHINKLLPSLFKPGPPEWFIYSLSSRTAPLGVFGWREGLTDAWEALPARIEKHEFHWADGAKDKVLFRTRYKKGVCTWTDAEHKEVAKLYETSRLVVTEPLRRDLRDVLVALWCCYVWEQALNRHVPVPVPRGKNPIEEGRCQGLADQDRDRQIDLTHAATLVQLNHHLRSARTAVQRCLPQAKIKQTEDNRDRRMNLTLPPAAFDDS</sequence>
<evidence type="ECO:0000256" key="1">
    <source>
        <dbReference type="SAM" id="MobiDB-lite"/>
    </source>
</evidence>
<organism evidence="2 3">
    <name type="scientific">Sporothrix schenckii 1099-18</name>
    <dbReference type="NCBI Taxonomy" id="1397361"/>
    <lineage>
        <taxon>Eukaryota</taxon>
        <taxon>Fungi</taxon>
        <taxon>Dikarya</taxon>
        <taxon>Ascomycota</taxon>
        <taxon>Pezizomycotina</taxon>
        <taxon>Sordariomycetes</taxon>
        <taxon>Sordariomycetidae</taxon>
        <taxon>Ophiostomatales</taxon>
        <taxon>Ophiostomataceae</taxon>
        <taxon>Sporothrix</taxon>
    </lineage>
</organism>
<dbReference type="GeneID" id="27668315"/>
<dbReference type="AlphaFoldDB" id="A0A0F2MJV8"/>
<dbReference type="KEGG" id="ssck:SPSK_06332"/>
<dbReference type="RefSeq" id="XP_016591796.1">
    <property type="nucleotide sequence ID" value="XM_016733038.1"/>
</dbReference>
<evidence type="ECO:0000313" key="3">
    <source>
        <dbReference type="Proteomes" id="UP000033710"/>
    </source>
</evidence>
<feature type="region of interest" description="Disordered" evidence="1">
    <location>
        <begin position="22"/>
        <end position="49"/>
    </location>
</feature>
<comment type="caution">
    <text evidence="2">The sequence shown here is derived from an EMBL/GenBank/DDBJ whole genome shotgun (WGS) entry which is preliminary data.</text>
</comment>
<reference evidence="2 3" key="1">
    <citation type="journal article" date="2014" name="BMC Genomics">
        <title>Comparative genomics of the major fungal agents of human and animal Sporotrichosis: Sporothrix schenckii and Sporothrix brasiliensis.</title>
        <authorList>
            <person name="Teixeira M.M."/>
            <person name="de Almeida L.G."/>
            <person name="Kubitschek-Barreira P."/>
            <person name="Alves F.L."/>
            <person name="Kioshima E.S."/>
            <person name="Abadio A.K."/>
            <person name="Fernandes L."/>
            <person name="Derengowski L.S."/>
            <person name="Ferreira K.S."/>
            <person name="Souza R.C."/>
            <person name="Ruiz J.C."/>
            <person name="de Andrade N.C."/>
            <person name="Paes H.C."/>
            <person name="Nicola A.M."/>
            <person name="Albuquerque P."/>
            <person name="Gerber A.L."/>
            <person name="Martins V.P."/>
            <person name="Peconick L.D."/>
            <person name="Neto A.V."/>
            <person name="Chaucanez C.B."/>
            <person name="Silva P.A."/>
            <person name="Cunha O.L."/>
            <person name="de Oliveira F.F."/>
            <person name="dos Santos T.C."/>
            <person name="Barros A.L."/>
            <person name="Soares M.A."/>
            <person name="de Oliveira L.M."/>
            <person name="Marini M.M."/>
            <person name="Villalobos-Duno H."/>
            <person name="Cunha M.M."/>
            <person name="de Hoog S."/>
            <person name="da Silveira J.F."/>
            <person name="Henrissat B."/>
            <person name="Nino-Vega G.A."/>
            <person name="Cisalpino P.S."/>
            <person name="Mora-Montes H.M."/>
            <person name="Almeida S.R."/>
            <person name="Stajich J.E."/>
            <person name="Lopes-Bezerra L.M."/>
            <person name="Vasconcelos A.T."/>
            <person name="Felipe M.S."/>
        </authorList>
    </citation>
    <scope>NUCLEOTIDE SEQUENCE [LARGE SCALE GENOMIC DNA]</scope>
    <source>
        <strain evidence="2 3">1099-18</strain>
    </source>
</reference>
<accession>A0A0F2MJV8</accession>
<evidence type="ECO:0000313" key="2">
    <source>
        <dbReference type="EMBL" id="KJR89120.1"/>
    </source>
</evidence>
<proteinExistence type="predicted"/>
<protein>
    <submittedName>
        <fullName evidence="2">Uncharacterized protein</fullName>
    </submittedName>
</protein>
<reference evidence="2 3" key="2">
    <citation type="journal article" date="2015" name="Eukaryot. Cell">
        <title>Asexual propagation of a virulent clone complex in a human and feline outbreak of sporotrichosis.</title>
        <authorList>
            <person name="Teixeira Mde M."/>
            <person name="Rodrigues A.M."/>
            <person name="Tsui C.K."/>
            <person name="de Almeida L.G."/>
            <person name="Van Diepeningen A.D."/>
            <person name="van den Ende B.G."/>
            <person name="Fernandes G.F."/>
            <person name="Kano R."/>
            <person name="Hamelin R.C."/>
            <person name="Lopes-Bezerra L.M."/>
            <person name="Vasconcelos A.T."/>
            <person name="de Hoog S."/>
            <person name="de Camargo Z.P."/>
            <person name="Felipe M.S."/>
        </authorList>
    </citation>
    <scope>NUCLEOTIDE SEQUENCE [LARGE SCALE GENOMIC DNA]</scope>
    <source>
        <strain evidence="2 3">1099-18</strain>
    </source>
</reference>
<dbReference type="Proteomes" id="UP000033710">
    <property type="component" value="Unassembled WGS sequence"/>
</dbReference>
<dbReference type="EMBL" id="AXCR01000001">
    <property type="protein sequence ID" value="KJR89120.1"/>
    <property type="molecule type" value="Genomic_DNA"/>
</dbReference>